<reference evidence="3 4" key="1">
    <citation type="submission" date="2016-10" db="EMBL/GenBank/DDBJ databases">
        <authorList>
            <person name="de Groot N.N."/>
        </authorList>
    </citation>
    <scope>NUCLEOTIDE SEQUENCE [LARGE SCALE GENOMIC DNA]</scope>
    <source>
        <strain evidence="3 4">DSM 43067</strain>
    </source>
</reference>
<dbReference type="InterPro" id="IPR054028">
    <property type="entry name" value="TarS/TarP_linker"/>
</dbReference>
<dbReference type="RefSeq" id="WP_075023991.1">
    <property type="nucleotide sequence ID" value="NZ_FOVH01000018.1"/>
</dbReference>
<dbReference type="PANTHER" id="PTHR43685:SF11">
    <property type="entry name" value="GLYCOSYLTRANSFERASE TAGX-RELATED"/>
    <property type="match status" value="1"/>
</dbReference>
<dbReference type="Pfam" id="PF00535">
    <property type="entry name" value="Glycos_transf_2"/>
    <property type="match status" value="1"/>
</dbReference>
<organism evidence="3 4">
    <name type="scientific">Actinomadura madurae</name>
    <dbReference type="NCBI Taxonomy" id="1993"/>
    <lineage>
        <taxon>Bacteria</taxon>
        <taxon>Bacillati</taxon>
        <taxon>Actinomycetota</taxon>
        <taxon>Actinomycetes</taxon>
        <taxon>Streptosporangiales</taxon>
        <taxon>Thermomonosporaceae</taxon>
        <taxon>Actinomadura</taxon>
    </lineage>
</organism>
<dbReference type="Pfam" id="PF22181">
    <property type="entry name" value="TarS_linker"/>
    <property type="match status" value="1"/>
</dbReference>
<evidence type="ECO:0000313" key="3">
    <source>
        <dbReference type="EMBL" id="SFP85810.1"/>
    </source>
</evidence>
<dbReference type="SUPFAM" id="SSF53448">
    <property type="entry name" value="Nucleotide-diphospho-sugar transferases"/>
    <property type="match status" value="1"/>
</dbReference>
<feature type="domain" description="Glycosyltransferase 2-like" evidence="1">
    <location>
        <begin position="7"/>
        <end position="137"/>
    </location>
</feature>
<dbReference type="InterPro" id="IPR050834">
    <property type="entry name" value="Glycosyltransf_2"/>
</dbReference>
<sequence length="665" mass="71792">MAHPLVSVIVPVFDCRDTVGGALESVLAQTLPAEQVEIIAVDDGSTDGGGELLDGLARAHDRLTVVHQPNSGGAGAPRNRGLELASGTFVFFLDADDRLGPEALERMTAMAERNGTDVVLGKQVGTGGRRVPKVFDRTIERTHVLDPDCDLFPRMSMAALQLFRRSLVERAGLRFTEGLLSHEDQLFTAGAYLNAGGVSILADYDCYLWAARADGTSSTQVGGASTADVHAIAHRAMALVAEHTEPGELRERLHHRYLQLEVFGRLERLYLDSSAEERKVALTGSRDLLDTWLTPGLLARYNPMRRVLAHCLRHDLVEELERVLRFHRNGVRPAVLLEAGRAYARYPFFRDGTTGIPDTCYETSPRLKSALTGVAWDGSGLRIDGTVVIRDVDQGSPDVHLVVESGGVRHRIGCTTAPGDLTGEGRATTFTATVAPASGAWADGRWTMGLEAVLDGHILTVEVVKPRGMSVPRACLVEADGRWRLVRPLPGRGRGTLALEVGGGLTSADLAGVELRRGPGRRLRVLAEPPPVLASGPPPRMSLLLRLPGDETVLRAPLAADPDEPARRRADVSLAGARPGPWRASFEIDGVGAPVPVRLGDGAGTLGPMGASLVPPRRMHVRLDRNPLTVHVTVPMRARLRRARRGLAIRLRTRDNDRDLQEGGP</sequence>
<feature type="domain" description="TarS/TarP linker" evidence="2">
    <location>
        <begin position="234"/>
        <end position="323"/>
    </location>
</feature>
<gene>
    <name evidence="3" type="ORF">SAMN04489713_118104</name>
</gene>
<dbReference type="InterPro" id="IPR029044">
    <property type="entry name" value="Nucleotide-diphossugar_trans"/>
</dbReference>
<dbReference type="InParanoid" id="A0A1I5TRX5"/>
<dbReference type="PANTHER" id="PTHR43685">
    <property type="entry name" value="GLYCOSYLTRANSFERASE"/>
    <property type="match status" value="1"/>
</dbReference>
<name>A0A1I5TRX5_9ACTN</name>
<accession>A0A1I5TRX5</accession>
<evidence type="ECO:0000259" key="1">
    <source>
        <dbReference type="Pfam" id="PF00535"/>
    </source>
</evidence>
<dbReference type="Proteomes" id="UP000183413">
    <property type="component" value="Unassembled WGS sequence"/>
</dbReference>
<keyword evidence="3" id="KW-0808">Transferase</keyword>
<dbReference type="CDD" id="cd00761">
    <property type="entry name" value="Glyco_tranf_GTA_type"/>
    <property type="match status" value="1"/>
</dbReference>
<dbReference type="eggNOG" id="COG1215">
    <property type="taxonomic scope" value="Bacteria"/>
</dbReference>
<dbReference type="GO" id="GO:0016740">
    <property type="term" value="F:transferase activity"/>
    <property type="evidence" value="ECO:0007669"/>
    <property type="project" value="UniProtKB-KW"/>
</dbReference>
<dbReference type="Gene3D" id="3.90.550.10">
    <property type="entry name" value="Spore Coat Polysaccharide Biosynthesis Protein SpsA, Chain A"/>
    <property type="match status" value="1"/>
</dbReference>
<protein>
    <submittedName>
        <fullName evidence="3">Glycosyl transferase family 2</fullName>
    </submittedName>
</protein>
<proteinExistence type="predicted"/>
<keyword evidence="4" id="KW-1185">Reference proteome</keyword>
<evidence type="ECO:0000259" key="2">
    <source>
        <dbReference type="Pfam" id="PF22181"/>
    </source>
</evidence>
<dbReference type="AlphaFoldDB" id="A0A1I5TRX5"/>
<dbReference type="InterPro" id="IPR001173">
    <property type="entry name" value="Glyco_trans_2-like"/>
</dbReference>
<dbReference type="EMBL" id="FOVH01000018">
    <property type="protein sequence ID" value="SFP85810.1"/>
    <property type="molecule type" value="Genomic_DNA"/>
</dbReference>
<dbReference type="STRING" id="1993.SAMN04489713_118104"/>
<evidence type="ECO:0000313" key="4">
    <source>
        <dbReference type="Proteomes" id="UP000183413"/>
    </source>
</evidence>